<gene>
    <name evidence="2" type="ORF">F9278_32050</name>
</gene>
<keyword evidence="1" id="KW-0472">Membrane</keyword>
<dbReference type="KEGG" id="sphv:F9278_32050"/>
<evidence type="ECO:0000313" key="3">
    <source>
        <dbReference type="Proteomes" id="UP000327294"/>
    </source>
</evidence>
<accession>A0A5P8KBW1</accession>
<protein>
    <submittedName>
        <fullName evidence="2">Uncharacterized protein</fullName>
    </submittedName>
</protein>
<evidence type="ECO:0000256" key="1">
    <source>
        <dbReference type="SAM" id="Phobius"/>
    </source>
</evidence>
<reference evidence="2 3" key="1">
    <citation type="submission" date="2019-10" db="EMBL/GenBank/DDBJ databases">
        <title>Streptomyces sp. strain GY16 isolated from leaves of Broussonetia papyrifera.</title>
        <authorList>
            <person name="Mo P."/>
        </authorList>
    </citation>
    <scope>NUCLEOTIDE SEQUENCE [LARGE SCALE GENOMIC DNA]</scope>
    <source>
        <strain evidence="2 3">GY16</strain>
    </source>
</reference>
<dbReference type="AlphaFoldDB" id="A0A5P8KBW1"/>
<feature type="transmembrane region" description="Helical" evidence="1">
    <location>
        <begin position="6"/>
        <end position="26"/>
    </location>
</feature>
<sequence>MSTSANDVTAVATVAAVIVACIAIWYTRRQAKYTKRALELTELARRIVEVESMGGEEYVLRNVSGETLRELSLLSENLPGPVVPDLIRRTLLPGEGVRFSIQGVSASNYPFQVWVTVADSSKMAVACPRPT</sequence>
<organism evidence="2 3">
    <name type="scientific">Streptomyces phaeolivaceus</name>
    <dbReference type="NCBI Taxonomy" id="2653200"/>
    <lineage>
        <taxon>Bacteria</taxon>
        <taxon>Bacillati</taxon>
        <taxon>Actinomycetota</taxon>
        <taxon>Actinomycetes</taxon>
        <taxon>Kitasatosporales</taxon>
        <taxon>Streptomycetaceae</taxon>
        <taxon>Streptomyces</taxon>
    </lineage>
</organism>
<dbReference type="EMBL" id="CP045096">
    <property type="protein sequence ID" value="QFR00030.1"/>
    <property type="molecule type" value="Genomic_DNA"/>
</dbReference>
<keyword evidence="3" id="KW-1185">Reference proteome</keyword>
<dbReference type="RefSeq" id="WP_152171407.1">
    <property type="nucleotide sequence ID" value="NZ_CP045096.1"/>
</dbReference>
<dbReference type="Proteomes" id="UP000327294">
    <property type="component" value="Chromosome"/>
</dbReference>
<keyword evidence="1" id="KW-1133">Transmembrane helix</keyword>
<name>A0A5P8KBW1_9ACTN</name>
<proteinExistence type="predicted"/>
<keyword evidence="1" id="KW-0812">Transmembrane</keyword>
<evidence type="ECO:0000313" key="2">
    <source>
        <dbReference type="EMBL" id="QFR00030.1"/>
    </source>
</evidence>